<keyword evidence="3" id="KW-1185">Reference proteome</keyword>
<comment type="caution">
    <text evidence="2">The sequence shown here is derived from an EMBL/GenBank/DDBJ whole genome shotgun (WGS) entry which is preliminary data.</text>
</comment>
<organism evidence="2 3">
    <name type="scientific">Paracoccus cavernae</name>
    <dbReference type="NCBI Taxonomy" id="1571207"/>
    <lineage>
        <taxon>Bacteria</taxon>
        <taxon>Pseudomonadati</taxon>
        <taxon>Pseudomonadota</taxon>
        <taxon>Alphaproteobacteria</taxon>
        <taxon>Rhodobacterales</taxon>
        <taxon>Paracoccaceae</taxon>
        <taxon>Paracoccus</taxon>
    </lineage>
</organism>
<accession>A0ABT8D9W5</accession>
<reference evidence="3" key="1">
    <citation type="journal article" date="2019" name="Int. J. Syst. Evol. Microbiol.">
        <title>The Global Catalogue of Microorganisms (GCM) 10K type strain sequencing project: providing services to taxonomists for standard genome sequencing and annotation.</title>
        <authorList>
            <consortium name="The Broad Institute Genomics Platform"/>
            <consortium name="The Broad Institute Genome Sequencing Center for Infectious Disease"/>
            <person name="Wu L."/>
            <person name="Ma J."/>
        </authorList>
    </citation>
    <scope>NUCLEOTIDE SEQUENCE [LARGE SCALE GENOMIC DNA]</scope>
    <source>
        <strain evidence="3">CECT 8482</strain>
    </source>
</reference>
<evidence type="ECO:0000313" key="3">
    <source>
        <dbReference type="Proteomes" id="UP001243846"/>
    </source>
</evidence>
<protein>
    <submittedName>
        <fullName evidence="2">Uncharacterized protein</fullName>
    </submittedName>
</protein>
<evidence type="ECO:0000256" key="1">
    <source>
        <dbReference type="SAM" id="MobiDB-lite"/>
    </source>
</evidence>
<dbReference type="EMBL" id="JAUFRC010000001">
    <property type="protein sequence ID" value="MDN3712222.1"/>
    <property type="molecule type" value="Genomic_DNA"/>
</dbReference>
<name>A0ABT8D9W5_9RHOB</name>
<feature type="region of interest" description="Disordered" evidence="1">
    <location>
        <begin position="17"/>
        <end position="40"/>
    </location>
</feature>
<evidence type="ECO:0000313" key="2">
    <source>
        <dbReference type="EMBL" id="MDN3712222.1"/>
    </source>
</evidence>
<proteinExistence type="predicted"/>
<gene>
    <name evidence="2" type="ORF">QWZ10_11225</name>
</gene>
<sequence>MVLAVFGTRTDLQAQNVAKQSLPQAHDSGRQSQSGAAEARALWTSLHGPSGQAHGTMQGSAAMTGKAAFRTDRAVASCAKLRVGAEVDTQRLHVVTRPGLYGIGAAPRGSSYGIVDGRLVRFDPDTMRVQSVVRRVEAILD</sequence>
<dbReference type="Proteomes" id="UP001243846">
    <property type="component" value="Unassembled WGS sequence"/>
</dbReference>